<dbReference type="InterPro" id="IPR011010">
    <property type="entry name" value="DNA_brk_join_enz"/>
</dbReference>
<dbReference type="InterPro" id="IPR010998">
    <property type="entry name" value="Integrase_recombinase_N"/>
</dbReference>
<dbReference type="PANTHER" id="PTHR30629:SF2">
    <property type="entry name" value="PROPHAGE INTEGRASE INTS-RELATED"/>
    <property type="match status" value="1"/>
</dbReference>
<dbReference type="InterPro" id="IPR004107">
    <property type="entry name" value="Integrase_SAM-like_N"/>
</dbReference>
<reference evidence="8" key="1">
    <citation type="submission" date="2023-06" db="EMBL/GenBank/DDBJ databases">
        <authorList>
            <person name="Zhang S."/>
        </authorList>
    </citation>
    <scope>NUCLEOTIDE SEQUENCE</scope>
    <source>
        <strain evidence="8">SG2303</strain>
    </source>
</reference>
<evidence type="ECO:0000256" key="3">
    <source>
        <dbReference type="ARBA" id="ARBA00023125"/>
    </source>
</evidence>
<comment type="caution">
    <text evidence="8">The sequence shown here is derived from an EMBL/GenBank/DDBJ whole genome shotgun (WGS) entry which is preliminary data.</text>
</comment>
<dbReference type="Gene3D" id="1.10.150.130">
    <property type="match status" value="1"/>
</dbReference>
<dbReference type="Proteomes" id="UP001168540">
    <property type="component" value="Unassembled WGS sequence"/>
</dbReference>
<dbReference type="CDD" id="cd01189">
    <property type="entry name" value="INT_ICEBs1_C_like"/>
    <property type="match status" value="1"/>
</dbReference>
<dbReference type="Pfam" id="PF00589">
    <property type="entry name" value="Phage_integrase"/>
    <property type="match status" value="1"/>
</dbReference>
<keyword evidence="9" id="KW-1185">Reference proteome</keyword>
<dbReference type="Gene3D" id="1.10.443.10">
    <property type="entry name" value="Intergrase catalytic core"/>
    <property type="match status" value="1"/>
</dbReference>
<evidence type="ECO:0000259" key="6">
    <source>
        <dbReference type="PROSITE" id="PS51898"/>
    </source>
</evidence>
<dbReference type="EMBL" id="JAUEDK010000019">
    <property type="protein sequence ID" value="MDN0075624.1"/>
    <property type="molecule type" value="Genomic_DNA"/>
</dbReference>
<organism evidence="8 9">
    <name type="scientific">Crenobacter oryzisoli</name>
    <dbReference type="NCBI Taxonomy" id="3056844"/>
    <lineage>
        <taxon>Bacteria</taxon>
        <taxon>Pseudomonadati</taxon>
        <taxon>Pseudomonadota</taxon>
        <taxon>Betaproteobacteria</taxon>
        <taxon>Neisseriales</taxon>
        <taxon>Neisseriaceae</taxon>
        <taxon>Crenobacter</taxon>
    </lineage>
</organism>
<dbReference type="InterPro" id="IPR044068">
    <property type="entry name" value="CB"/>
</dbReference>
<protein>
    <submittedName>
        <fullName evidence="8">DUF3596 domain-containing protein</fullName>
    </submittedName>
</protein>
<name>A0ABT7XPX9_9NEIS</name>
<dbReference type="InterPro" id="IPR050808">
    <property type="entry name" value="Phage_Integrase"/>
</dbReference>
<evidence type="ECO:0000313" key="8">
    <source>
        <dbReference type="EMBL" id="MDN0075624.1"/>
    </source>
</evidence>
<dbReference type="PANTHER" id="PTHR30629">
    <property type="entry name" value="PROPHAGE INTEGRASE"/>
    <property type="match status" value="1"/>
</dbReference>
<evidence type="ECO:0000256" key="1">
    <source>
        <dbReference type="ARBA" id="ARBA00008857"/>
    </source>
</evidence>
<proteinExistence type="inferred from homology"/>
<dbReference type="InterPro" id="IPR013762">
    <property type="entry name" value="Integrase-like_cat_sf"/>
</dbReference>
<dbReference type="Pfam" id="PF14659">
    <property type="entry name" value="Phage_int_SAM_3"/>
    <property type="match status" value="1"/>
</dbReference>
<evidence type="ECO:0000256" key="5">
    <source>
        <dbReference type="PROSITE-ProRule" id="PRU01248"/>
    </source>
</evidence>
<comment type="similarity">
    <text evidence="1">Belongs to the 'phage' integrase family.</text>
</comment>
<feature type="domain" description="Tyr recombinase" evidence="6">
    <location>
        <begin position="199"/>
        <end position="385"/>
    </location>
</feature>
<dbReference type="Pfam" id="PF12167">
    <property type="entry name" value="Arm-DNA-bind_2"/>
    <property type="match status" value="1"/>
</dbReference>
<feature type="domain" description="Core-binding (CB)" evidence="7">
    <location>
        <begin position="89"/>
        <end position="171"/>
    </location>
</feature>
<dbReference type="SUPFAM" id="SSF56349">
    <property type="entry name" value="DNA breaking-rejoining enzymes"/>
    <property type="match status" value="1"/>
</dbReference>
<dbReference type="InterPro" id="IPR022000">
    <property type="entry name" value="Min27-like_integrase_DNA_bind"/>
</dbReference>
<dbReference type="PROSITE" id="PS51900">
    <property type="entry name" value="CB"/>
    <property type="match status" value="1"/>
</dbReference>
<evidence type="ECO:0000259" key="7">
    <source>
        <dbReference type="PROSITE" id="PS51900"/>
    </source>
</evidence>
<dbReference type="PROSITE" id="PS51898">
    <property type="entry name" value="TYR_RECOMBINASE"/>
    <property type="match status" value="1"/>
</dbReference>
<keyword evidence="3 5" id="KW-0238">DNA-binding</keyword>
<keyword evidence="4" id="KW-0233">DNA recombination</keyword>
<keyword evidence="2" id="KW-0229">DNA integration</keyword>
<accession>A0ABT7XPX9</accession>
<evidence type="ECO:0000256" key="2">
    <source>
        <dbReference type="ARBA" id="ARBA00022908"/>
    </source>
</evidence>
<evidence type="ECO:0000256" key="4">
    <source>
        <dbReference type="ARBA" id="ARBA00023172"/>
    </source>
</evidence>
<gene>
    <name evidence="8" type="ORF">QU481_12045</name>
</gene>
<evidence type="ECO:0000313" key="9">
    <source>
        <dbReference type="Proteomes" id="UP001168540"/>
    </source>
</evidence>
<dbReference type="InterPro" id="IPR002104">
    <property type="entry name" value="Integrase_catalytic"/>
</dbReference>
<dbReference type="RefSeq" id="WP_289830258.1">
    <property type="nucleotide sequence ID" value="NZ_JAUEDK010000019.1"/>
</dbReference>
<sequence>MGRNQQTPETPRGITIRTYASGKQSLVLHFQYRGVECRETLKNIEPTKGNIKYASNLKAEIENAISRGTFHYGKYFPNSKRAKLFGQAISEARIGDLLDAYVTLAEKTLKLSTVNDYKKSIESHLRPAFGKKLISDLSSADIREWVTSQACTLKRIRNIIIPLRHVIEQAIVDGLIEKNPLDNLILNKLVSRATATTNYQVDPFNEKEILKILNGTEGHGRALLQFAFYSGLRTNELIALEWRDIDFKAGLIHVRRGQVLGQVDTPKTQAGIRSVLMLPAAREALLALYEKGLKYHGRVFLNPKTMQPWLHDGQIRKTLWTPLLQEVGVRYRNPYQTRHTYASMLLSKGENPWWVATQMGHVDVEMIFKNYGRWIPDQKHRNGYQTLNSWTLPNSMSSHE</sequence>